<dbReference type="GO" id="GO:0009986">
    <property type="term" value="C:cell surface"/>
    <property type="evidence" value="ECO:0007669"/>
    <property type="project" value="TreeGrafter"/>
</dbReference>
<dbReference type="GO" id="GO:0008305">
    <property type="term" value="C:integrin complex"/>
    <property type="evidence" value="ECO:0007669"/>
    <property type="project" value="TreeGrafter"/>
</dbReference>
<dbReference type="PRINTS" id="PR01186">
    <property type="entry name" value="INTEGRINB"/>
</dbReference>
<dbReference type="Gene3D" id="3.30.1680.10">
    <property type="entry name" value="ligand-binding face of the semaphorins, domain 2"/>
    <property type="match status" value="1"/>
</dbReference>
<evidence type="ECO:0000256" key="2">
    <source>
        <dbReference type="ARBA" id="ARBA00023180"/>
    </source>
</evidence>
<evidence type="ECO:0000313" key="6">
    <source>
        <dbReference type="WBParaSite" id="TCNE_0001963901-mRNA-1"/>
    </source>
</evidence>
<dbReference type="GO" id="GO:0007160">
    <property type="term" value="P:cell-matrix adhesion"/>
    <property type="evidence" value="ECO:0007669"/>
    <property type="project" value="TreeGrafter"/>
</dbReference>
<dbReference type="GO" id="GO:0033627">
    <property type="term" value="P:cell adhesion mediated by integrin"/>
    <property type="evidence" value="ECO:0007669"/>
    <property type="project" value="TreeGrafter"/>
</dbReference>
<protein>
    <submittedName>
        <fullName evidence="6">PSI_integrin domain-containing protein</fullName>
    </submittedName>
</protein>
<dbReference type="PANTHER" id="PTHR10082">
    <property type="entry name" value="INTEGRIN BETA SUBUNIT"/>
    <property type="match status" value="1"/>
</dbReference>
<dbReference type="WBParaSite" id="TCNE_0001963901-mRNA-1">
    <property type="protein sequence ID" value="TCNE_0001963901-mRNA-1"/>
    <property type="gene ID" value="TCNE_0001963901"/>
</dbReference>
<feature type="domain" description="Integrin beta N-terminal" evidence="3">
    <location>
        <begin position="69"/>
        <end position="110"/>
    </location>
</feature>
<dbReference type="PANTHER" id="PTHR10082:SF60">
    <property type="entry name" value="INTEGRIN BETA-PS"/>
    <property type="match status" value="1"/>
</dbReference>
<dbReference type="GO" id="GO:0016477">
    <property type="term" value="P:cell migration"/>
    <property type="evidence" value="ECO:0007669"/>
    <property type="project" value="TreeGrafter"/>
</dbReference>
<dbReference type="InterPro" id="IPR033760">
    <property type="entry name" value="Integrin_beta_N"/>
</dbReference>
<evidence type="ECO:0000313" key="4">
    <source>
        <dbReference type="EMBL" id="VDM50956.1"/>
    </source>
</evidence>
<evidence type="ECO:0000256" key="1">
    <source>
        <dbReference type="ARBA" id="ARBA00023157"/>
    </source>
</evidence>
<keyword evidence="2" id="KW-0325">Glycoprotein</keyword>
<reference evidence="6" key="1">
    <citation type="submission" date="2016-06" db="UniProtKB">
        <authorList>
            <consortium name="WormBaseParasite"/>
        </authorList>
    </citation>
    <scope>IDENTIFICATION</scope>
</reference>
<name>A0A183VFW5_TOXCA</name>
<dbReference type="SUPFAM" id="SSF103575">
    <property type="entry name" value="Plexin repeat"/>
    <property type="match status" value="2"/>
</dbReference>
<evidence type="ECO:0000259" key="3">
    <source>
        <dbReference type="Pfam" id="PF17205"/>
    </source>
</evidence>
<accession>A0A183VFW5</accession>
<dbReference type="Proteomes" id="UP000050794">
    <property type="component" value="Unassembled WGS sequence"/>
</dbReference>
<dbReference type="GO" id="GO:0005178">
    <property type="term" value="F:integrin binding"/>
    <property type="evidence" value="ECO:0007669"/>
    <property type="project" value="TreeGrafter"/>
</dbReference>
<keyword evidence="1" id="KW-1015">Disulfide bond</keyword>
<dbReference type="GO" id="GO:0005925">
    <property type="term" value="C:focal adhesion"/>
    <property type="evidence" value="ECO:0007669"/>
    <property type="project" value="TreeGrafter"/>
</dbReference>
<dbReference type="Pfam" id="PF17205">
    <property type="entry name" value="PSI_integrin"/>
    <property type="match status" value="1"/>
</dbReference>
<dbReference type="GO" id="GO:0007229">
    <property type="term" value="P:integrin-mediated signaling pathway"/>
    <property type="evidence" value="ECO:0007669"/>
    <property type="project" value="TreeGrafter"/>
</dbReference>
<reference evidence="4 5" key="2">
    <citation type="submission" date="2018-11" db="EMBL/GenBank/DDBJ databases">
        <authorList>
            <consortium name="Pathogen Informatics"/>
        </authorList>
    </citation>
    <scope>NUCLEOTIDE SEQUENCE [LARGE SCALE GENOMIC DNA]</scope>
</reference>
<evidence type="ECO:0000313" key="5">
    <source>
        <dbReference type="Proteomes" id="UP000050794"/>
    </source>
</evidence>
<dbReference type="EMBL" id="UYWY01027236">
    <property type="protein sequence ID" value="VDM50956.1"/>
    <property type="molecule type" value="Genomic_DNA"/>
</dbReference>
<dbReference type="GO" id="GO:0098609">
    <property type="term" value="P:cell-cell adhesion"/>
    <property type="evidence" value="ECO:0007669"/>
    <property type="project" value="TreeGrafter"/>
</dbReference>
<organism evidence="5 6">
    <name type="scientific">Toxocara canis</name>
    <name type="common">Canine roundworm</name>
    <dbReference type="NCBI Taxonomy" id="6265"/>
    <lineage>
        <taxon>Eukaryota</taxon>
        <taxon>Metazoa</taxon>
        <taxon>Ecdysozoa</taxon>
        <taxon>Nematoda</taxon>
        <taxon>Chromadorea</taxon>
        <taxon>Rhabditida</taxon>
        <taxon>Spirurina</taxon>
        <taxon>Ascaridomorpha</taxon>
        <taxon>Ascaridoidea</taxon>
        <taxon>Toxocaridae</taxon>
        <taxon>Toxocara</taxon>
    </lineage>
</organism>
<dbReference type="InterPro" id="IPR015812">
    <property type="entry name" value="Integrin_bsu"/>
</dbReference>
<proteinExistence type="predicted"/>
<sequence length="133" mass="15120">MPIVFAVTATVLDSKKDFPCYSLPRENYTCSACIQFHDTCAWCSKVVLTATVLDSKKDFPCYSLPRENYTCSACIQFHDTCAWCSKVGFDDENQHPRCDSLDRLIEHGCPDGDIEFPKTTVDTTEVRSFEFHL</sequence>
<gene>
    <name evidence="4" type="ORF">TCNE_LOCUS19635</name>
</gene>
<keyword evidence="5" id="KW-1185">Reference proteome</keyword>
<dbReference type="AlphaFoldDB" id="A0A183VFW5"/>